<keyword evidence="2" id="KW-1133">Transmembrane helix</keyword>
<gene>
    <name evidence="3" type="ORF">GBZ86_07795</name>
</gene>
<evidence type="ECO:0000256" key="1">
    <source>
        <dbReference type="ARBA" id="ARBA00022801"/>
    </source>
</evidence>
<dbReference type="Pfam" id="PF04203">
    <property type="entry name" value="Sortase"/>
    <property type="match status" value="1"/>
</dbReference>
<keyword evidence="2" id="KW-0812">Transmembrane</keyword>
<dbReference type="RefSeq" id="WP_152889377.1">
    <property type="nucleotide sequence ID" value="NZ_WHJC01000091.1"/>
</dbReference>
<dbReference type="GO" id="GO:0016787">
    <property type="term" value="F:hydrolase activity"/>
    <property type="evidence" value="ECO:0007669"/>
    <property type="project" value="UniProtKB-KW"/>
</dbReference>
<feature type="transmembrane region" description="Helical" evidence="2">
    <location>
        <begin position="15"/>
        <end position="36"/>
    </location>
</feature>
<keyword evidence="2" id="KW-0472">Membrane</keyword>
<evidence type="ECO:0000256" key="2">
    <source>
        <dbReference type="SAM" id="Phobius"/>
    </source>
</evidence>
<reference evidence="3 4" key="1">
    <citation type="submission" date="2019-10" db="EMBL/GenBank/DDBJ databases">
        <title>The Genome Sequence of Clostridium tarantellae Isolated from Fish Brain.</title>
        <authorList>
            <person name="Bano L."/>
            <person name="Kiel M."/>
            <person name="Sales G."/>
            <person name="Doxey A.C."/>
            <person name="Mansfield M.J."/>
            <person name="Schiavone M."/>
            <person name="Rossetto O."/>
            <person name="Pirazzini M."/>
            <person name="Dobrindt U."/>
            <person name="Montecucco C."/>
        </authorList>
    </citation>
    <scope>NUCLEOTIDE SEQUENCE [LARGE SCALE GENOMIC DNA]</scope>
    <source>
        <strain evidence="3 4">DSM 3997</strain>
    </source>
</reference>
<dbReference type="AlphaFoldDB" id="A0A6I1MMH6"/>
<dbReference type="SUPFAM" id="SSF63817">
    <property type="entry name" value="Sortase"/>
    <property type="match status" value="1"/>
</dbReference>
<proteinExistence type="predicted"/>
<dbReference type="InterPro" id="IPR041999">
    <property type="entry name" value="Sortase_D_1"/>
</dbReference>
<dbReference type="Gene3D" id="2.40.260.10">
    <property type="entry name" value="Sortase"/>
    <property type="match status" value="1"/>
</dbReference>
<dbReference type="InterPro" id="IPR023365">
    <property type="entry name" value="Sortase_dom-sf"/>
</dbReference>
<protein>
    <submittedName>
        <fullName evidence="3">Sortase</fullName>
    </submittedName>
</protein>
<dbReference type="CDD" id="cd05828">
    <property type="entry name" value="Sortase_D_1"/>
    <property type="match status" value="1"/>
</dbReference>
<organism evidence="3 4">
    <name type="scientific">Clostridium tarantellae</name>
    <dbReference type="NCBI Taxonomy" id="39493"/>
    <lineage>
        <taxon>Bacteria</taxon>
        <taxon>Bacillati</taxon>
        <taxon>Bacillota</taxon>
        <taxon>Clostridia</taxon>
        <taxon>Eubacteriales</taxon>
        <taxon>Clostridiaceae</taxon>
        <taxon>Clostridium</taxon>
    </lineage>
</organism>
<comment type="caution">
    <text evidence="3">The sequence shown here is derived from an EMBL/GenBank/DDBJ whole genome shotgun (WGS) entry which is preliminary data.</text>
</comment>
<evidence type="ECO:0000313" key="4">
    <source>
        <dbReference type="Proteomes" id="UP000430345"/>
    </source>
</evidence>
<evidence type="ECO:0000313" key="3">
    <source>
        <dbReference type="EMBL" id="MPQ43658.1"/>
    </source>
</evidence>
<dbReference type="OrthoDB" id="1648028at2"/>
<dbReference type="InterPro" id="IPR005754">
    <property type="entry name" value="Sortase"/>
</dbReference>
<name>A0A6I1MMH6_9CLOT</name>
<dbReference type="Proteomes" id="UP000430345">
    <property type="component" value="Unassembled WGS sequence"/>
</dbReference>
<accession>A0A6I1MMH6</accession>
<dbReference type="EMBL" id="WHJC01000091">
    <property type="protein sequence ID" value="MPQ43658.1"/>
    <property type="molecule type" value="Genomic_DNA"/>
</dbReference>
<dbReference type="NCBIfam" id="TIGR01076">
    <property type="entry name" value="sortase_fam"/>
    <property type="match status" value="1"/>
</dbReference>
<sequence length="210" mass="23613">MKNYNINFSKLIKNWGITLVIPIFMLVIGAISIFLIGGEKLKDIMAIGDILFWSNEEIIGEKNFLVGEKEMKRPSIGDEFGKLIIPELNFNKPIFHGDGDEQLQLGIGHFAGSSIPGEDGNFILTGKRQTTLKEIKNLKVGQVVIFEGEYGTFKYVVKEIKVVKPNATIATKVTNYERLTLYTGYPFESIGKASERIVIICNFIESSWKE</sequence>
<keyword evidence="1" id="KW-0378">Hydrolase</keyword>
<keyword evidence="4" id="KW-1185">Reference proteome</keyword>